<dbReference type="EMBL" id="CP017258">
    <property type="protein sequence ID" value="AQW86906.1"/>
    <property type="molecule type" value="Genomic_DNA"/>
</dbReference>
<name>A0A1S6U589_9BACT</name>
<keyword evidence="4" id="KW-1133">Transmembrane helix</keyword>
<dbReference type="RefSeq" id="WP_078424128.1">
    <property type="nucleotide sequence ID" value="NZ_CP017258.1"/>
</dbReference>
<dbReference type="PANTHER" id="PTHR31632:SF2">
    <property type="entry name" value="PLASMA MEMBRANE IRON PERMEASE"/>
    <property type="match status" value="1"/>
</dbReference>
<organism evidence="6 7">
    <name type="scientific">Campylobacter pinnipediorum subsp. caledonicus</name>
    <dbReference type="NCBI Taxonomy" id="1874362"/>
    <lineage>
        <taxon>Bacteria</taxon>
        <taxon>Pseudomonadati</taxon>
        <taxon>Campylobacterota</taxon>
        <taxon>Epsilonproteobacteria</taxon>
        <taxon>Campylobacterales</taxon>
        <taxon>Campylobacteraceae</taxon>
        <taxon>Campylobacter</taxon>
    </lineage>
</organism>
<protein>
    <submittedName>
        <fullName evidence="6">Ferrirhodotorulic acid ABC transporter, inner membrane protein</fullName>
    </submittedName>
</protein>
<dbReference type="GO" id="GO:0015093">
    <property type="term" value="F:ferrous iron transmembrane transporter activity"/>
    <property type="evidence" value="ECO:0007669"/>
    <property type="project" value="TreeGrafter"/>
</dbReference>
<gene>
    <name evidence="6" type="ORF">CPIN18021_0043</name>
</gene>
<evidence type="ECO:0000256" key="5">
    <source>
        <dbReference type="ARBA" id="ARBA00023136"/>
    </source>
</evidence>
<sequence>MKKLITFLFLVFAPIILTAKSDDFAKTTQDIKDALNIVIKEYEAGNIDEAKTDVQNAYFGLFEDIEGAIRINLSAKKAYLMEKQFGDIRKAIKKGETVAQIQSRVDKLNKELDEVLPIILDGHKLVGEYSDTPSDKANVAELDLQNFAPEWKFVFENIKNSLELAKQNYQDDKKEEAKKAVEDAKFVYYRNTKLEEAIRKYADKGQSLDGDIQRKMNEAIVGTKNLITKDDFNTKIDDIINITYNAISKLPAEATKIADVKLPDDFSDENSGADFTNVVTSINTKMQQALGRYLKGEVEAAMSDAQDIYFDDFEASGMENKIGAINVNLKTTIEASFGSIVSLMKSRATKESLHEVLTKLDSQLKEALELISTQSSPWTLFVWSLTIILREGFEALIIVAAVVSYLLKTGNATKMNKIVYSSIITAVILSFVMAYAMNLIFAQTAGQKRELFEGIIMLVAVGFLFYVGFWLLSNAGAKKWAAYIQSNITQSLTSNSVMALWWTVFLAVFREGAETVLFYQALIFDAKDSAPDLMMIGSGFVVGLIILLVVYFVFKIFAVKIPIKPFFIFTSAIIFYMSIVFVGKGIMELVEGKIFVPTIIDGLHFPPFFNSWLGFYAYYETLIPQIIMILSLVFGIFIMKKKQIQ</sequence>
<dbReference type="AlphaFoldDB" id="A0A1S6U589"/>
<evidence type="ECO:0000256" key="2">
    <source>
        <dbReference type="ARBA" id="ARBA00008333"/>
    </source>
</evidence>
<keyword evidence="7" id="KW-1185">Reference proteome</keyword>
<evidence type="ECO:0000313" key="6">
    <source>
        <dbReference type="EMBL" id="AQW86906.1"/>
    </source>
</evidence>
<comment type="subcellular location">
    <subcellularLocation>
        <location evidence="1">Membrane</location>
        <topology evidence="1">Multi-pass membrane protein</topology>
    </subcellularLocation>
</comment>
<evidence type="ECO:0000256" key="4">
    <source>
        <dbReference type="ARBA" id="ARBA00022989"/>
    </source>
</evidence>
<evidence type="ECO:0000313" key="7">
    <source>
        <dbReference type="Proteomes" id="UP000190868"/>
    </source>
</evidence>
<keyword evidence="3" id="KW-0812">Transmembrane</keyword>
<dbReference type="GO" id="GO:0033573">
    <property type="term" value="C:high-affinity iron permease complex"/>
    <property type="evidence" value="ECO:0007669"/>
    <property type="project" value="InterPro"/>
</dbReference>
<dbReference type="InterPro" id="IPR004923">
    <property type="entry name" value="FTR1/Fip1/EfeU"/>
</dbReference>
<dbReference type="PANTHER" id="PTHR31632">
    <property type="entry name" value="IRON TRANSPORTER FTH1"/>
    <property type="match status" value="1"/>
</dbReference>
<accession>A0A1S6U589</accession>
<reference evidence="7" key="1">
    <citation type="submission" date="2016-09" db="EMBL/GenBank/DDBJ databases">
        <title>Comparative genomics of the Campylobacter concisus group.</title>
        <authorList>
            <person name="Miller W.G."/>
            <person name="Yee E."/>
            <person name="Chapman M.H."/>
            <person name="Huynh S."/>
            <person name="Bono J.L."/>
            <person name="On S.L.W."/>
            <person name="StLeger J."/>
            <person name="Foster G."/>
            <person name="Parker C.T."/>
        </authorList>
    </citation>
    <scope>NUCLEOTIDE SEQUENCE [LARGE SCALE GENOMIC DNA]</scope>
    <source>
        <strain evidence="7">RM18021</strain>
    </source>
</reference>
<proteinExistence type="inferred from homology"/>
<dbReference type="Proteomes" id="UP000190868">
    <property type="component" value="Chromosome"/>
</dbReference>
<keyword evidence="5" id="KW-0472">Membrane</keyword>
<evidence type="ECO:0000256" key="3">
    <source>
        <dbReference type="ARBA" id="ARBA00022692"/>
    </source>
</evidence>
<evidence type="ECO:0000256" key="1">
    <source>
        <dbReference type="ARBA" id="ARBA00004141"/>
    </source>
</evidence>
<comment type="similarity">
    <text evidence="2">Belongs to the oxidase-dependent Fe transporter (OFeT) (TC 9.A.10.1) family.</text>
</comment>
<dbReference type="Pfam" id="PF03239">
    <property type="entry name" value="FTR1"/>
    <property type="match status" value="1"/>
</dbReference>